<reference evidence="10" key="1">
    <citation type="submission" date="2025-08" db="UniProtKB">
        <authorList>
            <consortium name="RefSeq"/>
        </authorList>
    </citation>
    <scope>IDENTIFICATION</scope>
</reference>
<evidence type="ECO:0000256" key="3">
    <source>
        <dbReference type="ARBA" id="ARBA00010067"/>
    </source>
</evidence>
<name>A0A6I9TH25_SESIN</name>
<evidence type="ECO:0000256" key="5">
    <source>
        <dbReference type="ARBA" id="ARBA00022475"/>
    </source>
</evidence>
<keyword evidence="6" id="KW-0472">Membrane</keyword>
<evidence type="ECO:0000256" key="2">
    <source>
        <dbReference type="ARBA" id="ARBA00004236"/>
    </source>
</evidence>
<dbReference type="Proteomes" id="UP000504604">
    <property type="component" value="Linkage group LG6"/>
</dbReference>
<sequence>MYTTQKLYREQNYKSRKGQNNMPSFSSTLLDEIYRSIDGNAEDFKAYKEKAVKIRQGGLRAKNTTTTTATNIEDGASFRRACLVEKWMEKEAHEKVVAKTRPPLLPELDNKSLHDNDLLFFSSTSSSSDSSGALSSSDTEFFGSTRNKPKVSCFSSRPKPVRTGVSARESNPREEYCDSLFDDYENPLRNKVEDELMKSKSRALKIYANLKKVKQPISPGGRLTSFINSLFSNANGKKSKNLDTNKEFQVQDLKSPKATSSTTCSSASSFSRSCLSKYSPKSREKMRNGVQRSVRFHPVSVIVDEDSRPCGHKCIYGEDSDRHAKSPLPPNALEELKSSIREKNRKVEEAAQNALKGYYLNKKGNDFSMFRKIRDDEDEEDDDHEDGMSDSSSDLFELDHLALFGNNRYCQELPVYETTHLDKNLAIASRLIR</sequence>
<accession>A0A6I9TH25</accession>
<dbReference type="RefSeq" id="XP_011082219.1">
    <property type="nucleotide sequence ID" value="XM_011083917.1"/>
</dbReference>
<evidence type="ECO:0000256" key="1">
    <source>
        <dbReference type="ARBA" id="ARBA00002281"/>
    </source>
</evidence>
<evidence type="ECO:0000313" key="9">
    <source>
        <dbReference type="Proteomes" id="UP000504604"/>
    </source>
</evidence>
<evidence type="ECO:0000256" key="6">
    <source>
        <dbReference type="ARBA" id="ARBA00023136"/>
    </source>
</evidence>
<gene>
    <name evidence="10" type="primary">LOC105165040</name>
</gene>
<organism evidence="9 10">
    <name type="scientific">Sesamum indicum</name>
    <name type="common">Oriental sesame</name>
    <name type="synonym">Sesamum orientale</name>
    <dbReference type="NCBI Taxonomy" id="4182"/>
    <lineage>
        <taxon>Eukaryota</taxon>
        <taxon>Viridiplantae</taxon>
        <taxon>Streptophyta</taxon>
        <taxon>Embryophyta</taxon>
        <taxon>Tracheophyta</taxon>
        <taxon>Spermatophyta</taxon>
        <taxon>Magnoliopsida</taxon>
        <taxon>eudicotyledons</taxon>
        <taxon>Gunneridae</taxon>
        <taxon>Pentapetalae</taxon>
        <taxon>asterids</taxon>
        <taxon>lamiids</taxon>
        <taxon>Lamiales</taxon>
        <taxon>Pedaliaceae</taxon>
        <taxon>Sesamum</taxon>
    </lineage>
</organism>
<dbReference type="KEGG" id="sind:105165040"/>
<evidence type="ECO:0000256" key="7">
    <source>
        <dbReference type="ARBA" id="ARBA00023294"/>
    </source>
</evidence>
<proteinExistence type="inferred from homology"/>
<protein>
    <submittedName>
        <fullName evidence="10">Protein BIG GRAIN 1-like B</fullName>
    </submittedName>
</protein>
<dbReference type="PANTHER" id="PTHR33541:SF12">
    <property type="entry name" value="PROTEIN BIG GRAIN 1-LIKE A"/>
    <property type="match status" value="1"/>
</dbReference>
<comment type="subcellular location">
    <subcellularLocation>
        <location evidence="2">Cell membrane</location>
    </subcellularLocation>
</comment>
<evidence type="ECO:0000256" key="8">
    <source>
        <dbReference type="SAM" id="MobiDB-lite"/>
    </source>
</evidence>
<feature type="compositionally biased region" description="Low complexity" evidence="8">
    <location>
        <begin position="124"/>
        <end position="137"/>
    </location>
</feature>
<keyword evidence="4" id="KW-0813">Transport</keyword>
<keyword evidence="7" id="KW-0927">Auxin signaling pathway</keyword>
<dbReference type="AlphaFoldDB" id="A0A6I9TH25"/>
<dbReference type="InterPro" id="IPR039621">
    <property type="entry name" value="BG1-like"/>
</dbReference>
<dbReference type="FunCoup" id="A0A6I9TH25">
    <property type="interactions" value="410"/>
</dbReference>
<keyword evidence="5" id="KW-1003">Cell membrane</keyword>
<evidence type="ECO:0000256" key="4">
    <source>
        <dbReference type="ARBA" id="ARBA00022448"/>
    </source>
</evidence>
<comment type="similarity">
    <text evidence="3">Belongs to the BIG GRAIN 1 (BG1) plant protein family.</text>
</comment>
<comment type="function">
    <text evidence="1">Involved in auxin transport. Regulator of the auxin signaling pathway.</text>
</comment>
<dbReference type="GeneID" id="105165040"/>
<dbReference type="InParanoid" id="A0A6I9TH25"/>
<feature type="region of interest" description="Disordered" evidence="8">
    <location>
        <begin position="124"/>
        <end position="169"/>
    </location>
</feature>
<dbReference type="PANTHER" id="PTHR33541">
    <property type="entry name" value="PROTEIN BIG GRAIN 1-LIKE A-RELATED"/>
    <property type="match status" value="1"/>
</dbReference>
<dbReference type="GO" id="GO:0005886">
    <property type="term" value="C:plasma membrane"/>
    <property type="evidence" value="ECO:0007669"/>
    <property type="project" value="UniProtKB-SubCell"/>
</dbReference>
<evidence type="ECO:0000313" key="10">
    <source>
        <dbReference type="RefSeq" id="XP_011082219.1"/>
    </source>
</evidence>
<dbReference type="GO" id="GO:0009734">
    <property type="term" value="P:auxin-activated signaling pathway"/>
    <property type="evidence" value="ECO:0007669"/>
    <property type="project" value="UniProtKB-KW"/>
</dbReference>
<dbReference type="OrthoDB" id="680041at2759"/>
<keyword evidence="9" id="KW-1185">Reference proteome</keyword>